<name>A0ABP0RMC7_9DINO</name>
<dbReference type="Proteomes" id="UP001642464">
    <property type="component" value="Unassembled WGS sequence"/>
</dbReference>
<feature type="chain" id="PRO_5046179287" evidence="2">
    <location>
        <begin position="17"/>
        <end position="87"/>
    </location>
</feature>
<evidence type="ECO:0000256" key="1">
    <source>
        <dbReference type="SAM" id="MobiDB-lite"/>
    </source>
</evidence>
<protein>
    <submittedName>
        <fullName evidence="3">Uncharacterized protein</fullName>
    </submittedName>
</protein>
<comment type="caution">
    <text evidence="3">The sequence shown here is derived from an EMBL/GenBank/DDBJ whole genome shotgun (WGS) entry which is preliminary data.</text>
</comment>
<accession>A0ABP0RMC7</accession>
<evidence type="ECO:0000313" key="4">
    <source>
        <dbReference type="Proteomes" id="UP001642464"/>
    </source>
</evidence>
<keyword evidence="4" id="KW-1185">Reference proteome</keyword>
<gene>
    <name evidence="3" type="ORF">SCF082_LOCUS47581</name>
</gene>
<reference evidence="3 4" key="1">
    <citation type="submission" date="2024-02" db="EMBL/GenBank/DDBJ databases">
        <authorList>
            <person name="Chen Y."/>
            <person name="Shah S."/>
            <person name="Dougan E. K."/>
            <person name="Thang M."/>
            <person name="Chan C."/>
        </authorList>
    </citation>
    <scope>NUCLEOTIDE SEQUENCE [LARGE SCALE GENOMIC DNA]</scope>
</reference>
<feature type="signal peptide" evidence="2">
    <location>
        <begin position="1"/>
        <end position="16"/>
    </location>
</feature>
<feature type="non-terminal residue" evidence="3">
    <location>
        <position position="1"/>
    </location>
</feature>
<organism evidence="3 4">
    <name type="scientific">Durusdinium trenchii</name>
    <dbReference type="NCBI Taxonomy" id="1381693"/>
    <lineage>
        <taxon>Eukaryota</taxon>
        <taxon>Sar</taxon>
        <taxon>Alveolata</taxon>
        <taxon>Dinophyceae</taxon>
        <taxon>Suessiales</taxon>
        <taxon>Symbiodiniaceae</taxon>
        <taxon>Durusdinium</taxon>
    </lineage>
</organism>
<feature type="compositionally biased region" description="Basic and acidic residues" evidence="1">
    <location>
        <begin position="61"/>
        <end position="73"/>
    </location>
</feature>
<sequence length="87" mass="9900">VSLMIWTKSMAPFISAAVSALLILQQLCSYQPFWKEHPLGYTELQPVADVEDLGKWEPEDGAELKDEKVADRDEQLEDQLVDDKAEH</sequence>
<feature type="non-terminal residue" evidence="3">
    <location>
        <position position="87"/>
    </location>
</feature>
<proteinExistence type="predicted"/>
<evidence type="ECO:0000313" key="3">
    <source>
        <dbReference type="EMBL" id="CAK9101775.1"/>
    </source>
</evidence>
<evidence type="ECO:0000256" key="2">
    <source>
        <dbReference type="SAM" id="SignalP"/>
    </source>
</evidence>
<dbReference type="EMBL" id="CAXAMM010041906">
    <property type="protein sequence ID" value="CAK9101775.1"/>
    <property type="molecule type" value="Genomic_DNA"/>
</dbReference>
<feature type="region of interest" description="Disordered" evidence="1">
    <location>
        <begin position="61"/>
        <end position="87"/>
    </location>
</feature>
<keyword evidence="2" id="KW-0732">Signal</keyword>